<gene>
    <name evidence="1" type="ORF">chiPu_0007716</name>
</gene>
<evidence type="ECO:0000313" key="2">
    <source>
        <dbReference type="Proteomes" id="UP000287033"/>
    </source>
</evidence>
<keyword evidence="2" id="KW-1185">Reference proteome</keyword>
<reference evidence="1 2" key="1">
    <citation type="journal article" date="2018" name="Nat. Ecol. Evol.">
        <title>Shark genomes provide insights into elasmobranch evolution and the origin of vertebrates.</title>
        <authorList>
            <person name="Hara Y"/>
            <person name="Yamaguchi K"/>
            <person name="Onimaru K"/>
            <person name="Kadota M"/>
            <person name="Koyanagi M"/>
            <person name="Keeley SD"/>
            <person name="Tatsumi K"/>
            <person name="Tanaka K"/>
            <person name="Motone F"/>
            <person name="Kageyama Y"/>
            <person name="Nozu R"/>
            <person name="Adachi N"/>
            <person name="Nishimura O"/>
            <person name="Nakagawa R"/>
            <person name="Tanegashima C"/>
            <person name="Kiyatake I"/>
            <person name="Matsumoto R"/>
            <person name="Murakumo K"/>
            <person name="Nishida K"/>
            <person name="Terakita A"/>
            <person name="Kuratani S"/>
            <person name="Sato K"/>
            <person name="Hyodo S Kuraku.S."/>
        </authorList>
    </citation>
    <scope>NUCLEOTIDE SEQUENCE [LARGE SCALE GENOMIC DNA]</scope>
</reference>
<name>A0A401SFV5_CHIPU</name>
<protein>
    <submittedName>
        <fullName evidence="1">Uncharacterized protein</fullName>
    </submittedName>
</protein>
<sequence length="76" mass="8461">MADGVANLSGMPVIEVTWQTERLENGLQGIHSIRGVMEKNRTEHNFLHLASEDKSGKGPHRQAKEVNYLFGKSEGK</sequence>
<accession>A0A401SFV5</accession>
<dbReference type="Proteomes" id="UP000287033">
    <property type="component" value="Unassembled WGS sequence"/>
</dbReference>
<organism evidence="1 2">
    <name type="scientific">Chiloscyllium punctatum</name>
    <name type="common">Brownbanded bambooshark</name>
    <name type="synonym">Hemiscyllium punctatum</name>
    <dbReference type="NCBI Taxonomy" id="137246"/>
    <lineage>
        <taxon>Eukaryota</taxon>
        <taxon>Metazoa</taxon>
        <taxon>Chordata</taxon>
        <taxon>Craniata</taxon>
        <taxon>Vertebrata</taxon>
        <taxon>Chondrichthyes</taxon>
        <taxon>Elasmobranchii</taxon>
        <taxon>Galeomorphii</taxon>
        <taxon>Galeoidea</taxon>
        <taxon>Orectolobiformes</taxon>
        <taxon>Hemiscylliidae</taxon>
        <taxon>Chiloscyllium</taxon>
    </lineage>
</organism>
<proteinExistence type="predicted"/>
<evidence type="ECO:0000313" key="1">
    <source>
        <dbReference type="EMBL" id="GCC29278.1"/>
    </source>
</evidence>
<comment type="caution">
    <text evidence="1">The sequence shown here is derived from an EMBL/GenBank/DDBJ whole genome shotgun (WGS) entry which is preliminary data.</text>
</comment>
<dbReference type="EMBL" id="BEZZ01000244">
    <property type="protein sequence ID" value="GCC29278.1"/>
    <property type="molecule type" value="Genomic_DNA"/>
</dbReference>
<dbReference type="AlphaFoldDB" id="A0A401SFV5"/>